<dbReference type="VEuPathDB" id="FungiDB:ASPZODRAFT_164235"/>
<organism evidence="2 3">
    <name type="scientific">Penicilliopsis zonata CBS 506.65</name>
    <dbReference type="NCBI Taxonomy" id="1073090"/>
    <lineage>
        <taxon>Eukaryota</taxon>
        <taxon>Fungi</taxon>
        <taxon>Dikarya</taxon>
        <taxon>Ascomycota</taxon>
        <taxon>Pezizomycotina</taxon>
        <taxon>Eurotiomycetes</taxon>
        <taxon>Eurotiomycetidae</taxon>
        <taxon>Eurotiales</taxon>
        <taxon>Aspergillaceae</taxon>
        <taxon>Penicilliopsis</taxon>
    </lineage>
</organism>
<dbReference type="AlphaFoldDB" id="A0A1L9SST1"/>
<dbReference type="EMBL" id="KV878337">
    <property type="protein sequence ID" value="OJJ50249.1"/>
    <property type="molecule type" value="Genomic_DNA"/>
</dbReference>
<evidence type="ECO:0000313" key="2">
    <source>
        <dbReference type="EMBL" id="OJJ50249.1"/>
    </source>
</evidence>
<dbReference type="RefSeq" id="XP_022584759.1">
    <property type="nucleotide sequence ID" value="XM_022726662.1"/>
</dbReference>
<name>A0A1L9SST1_9EURO</name>
<reference evidence="3" key="1">
    <citation type="journal article" date="2017" name="Genome Biol.">
        <title>Comparative genomics reveals high biological diversity and specific adaptations in the industrially and medically important fungal genus Aspergillus.</title>
        <authorList>
            <person name="de Vries R.P."/>
            <person name="Riley R."/>
            <person name="Wiebenga A."/>
            <person name="Aguilar-Osorio G."/>
            <person name="Amillis S."/>
            <person name="Uchima C.A."/>
            <person name="Anderluh G."/>
            <person name="Asadollahi M."/>
            <person name="Askin M."/>
            <person name="Barry K."/>
            <person name="Battaglia E."/>
            <person name="Bayram O."/>
            <person name="Benocci T."/>
            <person name="Braus-Stromeyer S.A."/>
            <person name="Caldana C."/>
            <person name="Canovas D."/>
            <person name="Cerqueira G.C."/>
            <person name="Chen F."/>
            <person name="Chen W."/>
            <person name="Choi C."/>
            <person name="Clum A."/>
            <person name="Dos Santos R.A."/>
            <person name="Damasio A.R."/>
            <person name="Diallinas G."/>
            <person name="Emri T."/>
            <person name="Fekete E."/>
            <person name="Flipphi M."/>
            <person name="Freyberg S."/>
            <person name="Gallo A."/>
            <person name="Gournas C."/>
            <person name="Habgood R."/>
            <person name="Hainaut M."/>
            <person name="Harispe M.L."/>
            <person name="Henrissat B."/>
            <person name="Hilden K.S."/>
            <person name="Hope R."/>
            <person name="Hossain A."/>
            <person name="Karabika E."/>
            <person name="Karaffa L."/>
            <person name="Karanyi Z."/>
            <person name="Krasevec N."/>
            <person name="Kuo A."/>
            <person name="Kusch H."/>
            <person name="LaButti K."/>
            <person name="Lagendijk E.L."/>
            <person name="Lapidus A."/>
            <person name="Levasseur A."/>
            <person name="Lindquist E."/>
            <person name="Lipzen A."/>
            <person name="Logrieco A.F."/>
            <person name="MacCabe A."/>
            <person name="Maekelae M.R."/>
            <person name="Malavazi I."/>
            <person name="Melin P."/>
            <person name="Meyer V."/>
            <person name="Mielnichuk N."/>
            <person name="Miskei M."/>
            <person name="Molnar A.P."/>
            <person name="Mule G."/>
            <person name="Ngan C.Y."/>
            <person name="Orejas M."/>
            <person name="Orosz E."/>
            <person name="Ouedraogo J.P."/>
            <person name="Overkamp K.M."/>
            <person name="Park H.-S."/>
            <person name="Perrone G."/>
            <person name="Piumi F."/>
            <person name="Punt P.J."/>
            <person name="Ram A.F."/>
            <person name="Ramon A."/>
            <person name="Rauscher S."/>
            <person name="Record E."/>
            <person name="Riano-Pachon D.M."/>
            <person name="Robert V."/>
            <person name="Roehrig J."/>
            <person name="Ruller R."/>
            <person name="Salamov A."/>
            <person name="Salih N.S."/>
            <person name="Samson R.A."/>
            <person name="Sandor E."/>
            <person name="Sanguinetti M."/>
            <person name="Schuetze T."/>
            <person name="Sepcic K."/>
            <person name="Shelest E."/>
            <person name="Sherlock G."/>
            <person name="Sophianopoulou V."/>
            <person name="Squina F.M."/>
            <person name="Sun H."/>
            <person name="Susca A."/>
            <person name="Todd R.B."/>
            <person name="Tsang A."/>
            <person name="Unkles S.E."/>
            <person name="van de Wiele N."/>
            <person name="van Rossen-Uffink D."/>
            <person name="Oliveira J.V."/>
            <person name="Vesth T.C."/>
            <person name="Visser J."/>
            <person name="Yu J.-H."/>
            <person name="Zhou M."/>
            <person name="Andersen M.R."/>
            <person name="Archer D.B."/>
            <person name="Baker S.E."/>
            <person name="Benoit I."/>
            <person name="Brakhage A.A."/>
            <person name="Braus G.H."/>
            <person name="Fischer R."/>
            <person name="Frisvad J.C."/>
            <person name="Goldman G.H."/>
            <person name="Houbraken J."/>
            <person name="Oakley B."/>
            <person name="Pocsi I."/>
            <person name="Scazzocchio C."/>
            <person name="Seiboth B."/>
            <person name="vanKuyk P.A."/>
            <person name="Wortman J."/>
            <person name="Dyer P.S."/>
            <person name="Grigoriev I.V."/>
        </authorList>
    </citation>
    <scope>NUCLEOTIDE SEQUENCE [LARGE SCALE GENOMIC DNA]</scope>
    <source>
        <strain evidence="3">CBS 506.65</strain>
    </source>
</reference>
<accession>A0A1L9SST1</accession>
<keyword evidence="1" id="KW-0732">Signal</keyword>
<protein>
    <submittedName>
        <fullName evidence="2">Uncharacterized protein</fullName>
    </submittedName>
</protein>
<dbReference type="OrthoDB" id="5332384at2759"/>
<evidence type="ECO:0000256" key="1">
    <source>
        <dbReference type="SAM" id="SignalP"/>
    </source>
</evidence>
<proteinExistence type="predicted"/>
<evidence type="ECO:0000313" key="3">
    <source>
        <dbReference type="Proteomes" id="UP000184188"/>
    </source>
</evidence>
<gene>
    <name evidence="2" type="ORF">ASPZODRAFT_164235</name>
</gene>
<feature type="signal peptide" evidence="1">
    <location>
        <begin position="1"/>
        <end position="22"/>
    </location>
</feature>
<keyword evidence="3" id="KW-1185">Reference proteome</keyword>
<feature type="chain" id="PRO_5013109603" evidence="1">
    <location>
        <begin position="23"/>
        <end position="295"/>
    </location>
</feature>
<dbReference type="GeneID" id="34613126"/>
<sequence>MPSLTVASVLAPLALFHLSALACELVPDVNFTFFGFPDNHPPGAGIAFDCGRGHIAGGLGTFEDPVTFASAVNEFNSCEVIYAPSLHKYLRFEDVCEQCTIDWANGVRHIDIWTGNNSFDGGDIQIACENNLTTTGQFIVRGPPASLPLDTTPLFDSNSLACAANHTFLNEEVSSICPATVAAAPAAAVAATPANSPAPSFPAIRPAAIPSSAPAAPAVSVPSAVAVPAAVVAAAAQLASPAAVSGTPVSSPSPAVRKRGLRKFGHSVRSVNATSLLMGIINSTVIDDGDGDSYE</sequence>
<dbReference type="Proteomes" id="UP000184188">
    <property type="component" value="Unassembled WGS sequence"/>
</dbReference>